<keyword evidence="12" id="KW-0032">Aminotransferase</keyword>
<name>A0ABW3FUY8_9PSEU</name>
<evidence type="ECO:0000256" key="10">
    <source>
        <dbReference type="SAM" id="MobiDB-lite"/>
    </source>
</evidence>
<dbReference type="InterPro" id="IPR002938">
    <property type="entry name" value="FAD-bd"/>
</dbReference>
<keyword evidence="13" id="KW-1185">Reference proteome</keyword>
<keyword evidence="3" id="KW-0285">Flavoprotein</keyword>
<dbReference type="SUPFAM" id="SSF53383">
    <property type="entry name" value="PLP-dependent transferases"/>
    <property type="match status" value="1"/>
</dbReference>
<dbReference type="PANTHER" id="PTHR46028">
    <property type="entry name" value="KYNURENINE 3-MONOOXYGENASE"/>
    <property type="match status" value="1"/>
</dbReference>
<comment type="cofactor">
    <cofactor evidence="2">
        <name>FAD</name>
        <dbReference type="ChEBI" id="CHEBI:57692"/>
    </cofactor>
</comment>
<dbReference type="InterPro" id="IPR015421">
    <property type="entry name" value="PyrdxlP-dep_Trfase_major"/>
</dbReference>
<dbReference type="InterPro" id="IPR015422">
    <property type="entry name" value="PyrdxlP-dep_Trfase_small"/>
</dbReference>
<keyword evidence="6" id="KW-0663">Pyridoxal phosphate</keyword>
<dbReference type="InterPro" id="IPR036188">
    <property type="entry name" value="FAD/NAD-bd_sf"/>
</dbReference>
<dbReference type="Gene3D" id="3.90.1150.10">
    <property type="entry name" value="Aspartate Aminotransferase, domain 1"/>
    <property type="match status" value="1"/>
</dbReference>
<evidence type="ECO:0000259" key="11">
    <source>
        <dbReference type="Pfam" id="PF01494"/>
    </source>
</evidence>
<dbReference type="RefSeq" id="WP_345600242.1">
    <property type="nucleotide sequence ID" value="NZ_BAABLT010000006.1"/>
</dbReference>
<keyword evidence="4" id="KW-0274">FAD</keyword>
<dbReference type="GO" id="GO:0008483">
    <property type="term" value="F:transaminase activity"/>
    <property type="evidence" value="ECO:0007669"/>
    <property type="project" value="UniProtKB-KW"/>
</dbReference>
<dbReference type="InterPro" id="IPR002129">
    <property type="entry name" value="PyrdxlP-dep_de-COase"/>
</dbReference>
<evidence type="ECO:0000313" key="13">
    <source>
        <dbReference type="Proteomes" id="UP001597018"/>
    </source>
</evidence>
<dbReference type="EMBL" id="JBHTIW010000008">
    <property type="protein sequence ID" value="MFD0920690.1"/>
    <property type="molecule type" value="Genomic_DNA"/>
</dbReference>
<dbReference type="PANTHER" id="PTHR46028:SF2">
    <property type="entry name" value="KYNURENINE 3-MONOOXYGENASE"/>
    <property type="match status" value="1"/>
</dbReference>
<keyword evidence="7" id="KW-0560">Oxidoreductase</keyword>
<organism evidence="12 13">
    <name type="scientific">Saccharopolyspora rosea</name>
    <dbReference type="NCBI Taxonomy" id="524884"/>
    <lineage>
        <taxon>Bacteria</taxon>
        <taxon>Bacillati</taxon>
        <taxon>Actinomycetota</taxon>
        <taxon>Actinomycetes</taxon>
        <taxon>Pseudonocardiales</taxon>
        <taxon>Pseudonocardiaceae</taxon>
        <taxon>Saccharopolyspora</taxon>
    </lineage>
</organism>
<keyword evidence="9" id="KW-0456">Lyase</keyword>
<dbReference type="Gene3D" id="3.90.1150.170">
    <property type="match status" value="1"/>
</dbReference>
<dbReference type="Pfam" id="PF01494">
    <property type="entry name" value="FAD_binding_3"/>
    <property type="match status" value="1"/>
</dbReference>
<keyword evidence="12" id="KW-0808">Transferase</keyword>
<comment type="caution">
    <text evidence="12">The sequence shown here is derived from an EMBL/GenBank/DDBJ whole genome shotgun (WGS) entry which is preliminary data.</text>
</comment>
<dbReference type="PRINTS" id="PR00420">
    <property type="entry name" value="RNGMNOXGNASE"/>
</dbReference>
<feature type="domain" description="FAD-binding" evidence="11">
    <location>
        <begin position="10"/>
        <end position="346"/>
    </location>
</feature>
<keyword evidence="8" id="KW-0503">Monooxygenase</keyword>
<dbReference type="Gene3D" id="3.40.640.10">
    <property type="entry name" value="Type I PLP-dependent aspartate aminotransferase-like (Major domain)"/>
    <property type="match status" value="1"/>
</dbReference>
<evidence type="ECO:0000256" key="2">
    <source>
        <dbReference type="ARBA" id="ARBA00001974"/>
    </source>
</evidence>
<reference evidence="13" key="1">
    <citation type="journal article" date="2019" name="Int. J. Syst. Evol. Microbiol.">
        <title>The Global Catalogue of Microorganisms (GCM) 10K type strain sequencing project: providing services to taxonomists for standard genome sequencing and annotation.</title>
        <authorList>
            <consortium name="The Broad Institute Genomics Platform"/>
            <consortium name="The Broad Institute Genome Sequencing Center for Infectious Disease"/>
            <person name="Wu L."/>
            <person name="Ma J."/>
        </authorList>
    </citation>
    <scope>NUCLEOTIDE SEQUENCE [LARGE SCALE GENOMIC DNA]</scope>
    <source>
        <strain evidence="13">CCUG 56401</strain>
    </source>
</reference>
<dbReference type="SUPFAM" id="SSF51905">
    <property type="entry name" value="FAD/NAD(P)-binding domain"/>
    <property type="match status" value="1"/>
</dbReference>
<evidence type="ECO:0000256" key="4">
    <source>
        <dbReference type="ARBA" id="ARBA00022827"/>
    </source>
</evidence>
<evidence type="ECO:0000256" key="8">
    <source>
        <dbReference type="ARBA" id="ARBA00023033"/>
    </source>
</evidence>
<dbReference type="Gene3D" id="3.50.50.60">
    <property type="entry name" value="FAD/NAD(P)-binding domain"/>
    <property type="match status" value="1"/>
</dbReference>
<proteinExistence type="predicted"/>
<dbReference type="InterPro" id="IPR015424">
    <property type="entry name" value="PyrdxlP-dep_Trfase"/>
</dbReference>
<feature type="region of interest" description="Disordered" evidence="10">
    <location>
        <begin position="520"/>
        <end position="549"/>
    </location>
</feature>
<evidence type="ECO:0000313" key="12">
    <source>
        <dbReference type="EMBL" id="MFD0920690.1"/>
    </source>
</evidence>
<dbReference type="Pfam" id="PF00282">
    <property type="entry name" value="Pyridoxal_deC"/>
    <property type="match status" value="1"/>
</dbReference>
<evidence type="ECO:0000256" key="5">
    <source>
        <dbReference type="ARBA" id="ARBA00022857"/>
    </source>
</evidence>
<dbReference type="Proteomes" id="UP001597018">
    <property type="component" value="Unassembled WGS sequence"/>
</dbReference>
<evidence type="ECO:0000256" key="3">
    <source>
        <dbReference type="ARBA" id="ARBA00022630"/>
    </source>
</evidence>
<evidence type="ECO:0000256" key="1">
    <source>
        <dbReference type="ARBA" id="ARBA00001933"/>
    </source>
</evidence>
<gene>
    <name evidence="12" type="ORF">ACFQ16_13125</name>
</gene>
<evidence type="ECO:0000256" key="9">
    <source>
        <dbReference type="ARBA" id="ARBA00023239"/>
    </source>
</evidence>
<accession>A0ABW3FUY8</accession>
<keyword evidence="5" id="KW-0521">NADP</keyword>
<protein>
    <submittedName>
        <fullName evidence="12">Aminotransferase class V-fold PLP-dependent enzyme</fullName>
    </submittedName>
</protein>
<comment type="cofactor">
    <cofactor evidence="1">
        <name>pyridoxal 5'-phosphate</name>
        <dbReference type="ChEBI" id="CHEBI:597326"/>
    </cofactor>
</comment>
<evidence type="ECO:0000256" key="6">
    <source>
        <dbReference type="ARBA" id="ARBA00022898"/>
    </source>
</evidence>
<sequence>MHAAVRPRKAIVVGAGPIGCLVAVELRKRRFDVEVYERGEFPRLGVRRGHSFNLTLTSRGLGTLDDELVELCYGTGIPLPQRVIHHADGEISFQPYGTDGDHHLLSIPRHALHQVLLDRAVEAGARFFFGRECLTVDPFRGSVAVAGGDGDVRTSTADIVIGCDGANSTVRHQLAARSRARMEVEQRYIPHGYVELALPPAPDGEHALRRALRTADSPPSDQHGLHVWPRGDFVLIAQPNQDRSYTATLFMPLDRPDGDRSPSFAALSTADAMSDLLTEHFPDVVNLLPRITDDQLARPSALKTVHCFPYHCGRAVLVGDAAHTMPPFYGQGINCSFEDVHALLGIIDAHAPDFSDDAEVARMLAAFSEARRGPGKTILDLSVRNLHELAAHTDDPSFHARKDLERRLHLSHPDKFVPLYQMVAFTDIPYDEAARRDEAQQRLLDELCAAHDVEAEADVIAAAYADRWEAERGATPVRATERAAAPASRGLALNPRARKDMVHAVVDRVLRYQDDLASGKYPASYPAEPGRAGPAPDGEAPPGRGELPENGTELEFLLSEIFDAASTSGMVHSHPGFLSHIPSGGLLQSSLGDFIGRVLNRFVAVWAATPGFAHIESTVIRWFCTMLGYGEGSFGYLTTGGSLANLMALHCALDHSAGERRSEATVYVSAAGHFSVEKAARIVGVPRRRVRAVRTRPDDTIDVDDLRRRIEDDRRAGLVPGCAVATAGTTNSGAIDDLPSIVRLCREQGVWAHVDGCFGGFFRITRRGREMLAGIEEADSVSVDAHKSLFLPHGTSALLVRDQATLRRAFEVPGAEYIPELGQDDARVDLCDYGPELTREIRGLGAWLPIKLHGIRAFEAELDAVLDLADELAERLRAIGDVQVMPRDTPHLPVVNFRLDGADVWTERLCELVCSRGHVHVSTSRLPDAGTVVRACVLQPQTDRAVIDRFLADVTWSIDRINEERGRT</sequence>
<feature type="compositionally biased region" description="Low complexity" evidence="10">
    <location>
        <begin position="526"/>
        <end position="545"/>
    </location>
</feature>
<evidence type="ECO:0000256" key="7">
    <source>
        <dbReference type="ARBA" id="ARBA00023002"/>
    </source>
</evidence>